<evidence type="ECO:0000313" key="2">
    <source>
        <dbReference type="EnsemblMetazoa" id="Aqu2.1.26103_001"/>
    </source>
</evidence>
<keyword evidence="1" id="KW-0472">Membrane</keyword>
<reference evidence="2" key="1">
    <citation type="submission" date="2017-05" db="UniProtKB">
        <authorList>
            <consortium name="EnsemblMetazoa"/>
        </authorList>
    </citation>
    <scope>IDENTIFICATION</scope>
</reference>
<name>A0A1X7UF69_AMPQE</name>
<protein>
    <recommendedName>
        <fullName evidence="3">Fibrinogen C-terminal domain-containing protein</fullName>
    </recommendedName>
</protein>
<feature type="transmembrane region" description="Helical" evidence="1">
    <location>
        <begin position="50"/>
        <end position="73"/>
    </location>
</feature>
<dbReference type="InParanoid" id="A0A1X7UF69"/>
<dbReference type="eggNOG" id="ENOG502SG25">
    <property type="taxonomic scope" value="Eukaryota"/>
</dbReference>
<proteinExistence type="predicted"/>
<accession>A0A1X7UF69</accession>
<dbReference type="EnsemblMetazoa" id="Aqu2.1.26103_001">
    <property type="protein sequence ID" value="Aqu2.1.26103_001"/>
    <property type="gene ID" value="Aqu2.1.26103"/>
</dbReference>
<evidence type="ECO:0008006" key="3">
    <source>
        <dbReference type="Google" id="ProtNLM"/>
    </source>
</evidence>
<sequence length="606" mass="67344">MEVKGKAQNNPPIEDHIYELADFGSTAKNDFQQAEPLKKVPKHSAWNTPFIVLVVLLCIILMLLLAILCLMLFRIPEQKGATTAAADNNMNNPPKIENAEIILEMLVQIIPNITELFDLAIENFNNSIVQSLPDFNKWANGIASKVTSNVTGSFPDFNEWANGVVSKVNSNGAFLTFNKWANGVVSKVNSNVTESFPDFNEWANDVVSKVNSNVIGSFPDFNEWTNSVVSKVNSNVTESLPKFDEWANGVVFKVNSNVAKSLPDFNEWANNVAQNTFELLHSNFTELDKQILHTTNGVAHKLNEIVNALSNLHDTSTSTAGVVNEILLVAQELLALHNESTPLPTSCEELKSQYPSSISGYYVLATDNETYTAYCNMEELCGSGGGWTRLAYLDMTDATEDCPSGFRLYQSEGIRACGRPNYGCVSAIFPSQNLIYSQICGRVKGYQYGSTDAIKPSYIYSYWHRYNIRNNIDTYYVDGVSITRGSYREHVWTLMSGYAEDSTATRACPCNTGNSVSVLSFIGNNYFCESGRYGYASVTLYINDTLWDGQDCFSNEAPCCNVPGIPWFHRDYGSATTTDYIELRVCGDESPSNEDAPVSYYEIYVK</sequence>
<dbReference type="AlphaFoldDB" id="A0A1X7UF69"/>
<evidence type="ECO:0000256" key="1">
    <source>
        <dbReference type="SAM" id="Phobius"/>
    </source>
</evidence>
<keyword evidence="1" id="KW-0812">Transmembrane</keyword>
<organism evidence="2">
    <name type="scientific">Amphimedon queenslandica</name>
    <name type="common">Sponge</name>
    <dbReference type="NCBI Taxonomy" id="400682"/>
    <lineage>
        <taxon>Eukaryota</taxon>
        <taxon>Metazoa</taxon>
        <taxon>Porifera</taxon>
        <taxon>Demospongiae</taxon>
        <taxon>Heteroscleromorpha</taxon>
        <taxon>Haplosclerida</taxon>
        <taxon>Niphatidae</taxon>
        <taxon>Amphimedon</taxon>
    </lineage>
</organism>
<dbReference type="Gene3D" id="1.20.120.20">
    <property type="entry name" value="Apolipoprotein"/>
    <property type="match status" value="1"/>
</dbReference>
<keyword evidence="1" id="KW-1133">Transmembrane helix</keyword>
<dbReference type="NCBIfam" id="NF040941">
    <property type="entry name" value="GGGWT_bact"/>
    <property type="match status" value="1"/>
</dbReference>
<dbReference type="OrthoDB" id="5971203at2759"/>